<dbReference type="SMART" id="SM00431">
    <property type="entry name" value="SCAN"/>
    <property type="match status" value="1"/>
</dbReference>
<dbReference type="PROSITE" id="PS50157">
    <property type="entry name" value="ZINC_FINGER_C2H2_2"/>
    <property type="match status" value="7"/>
</dbReference>
<feature type="domain" description="C2H2-type" evidence="10">
    <location>
        <begin position="497"/>
        <end position="524"/>
    </location>
</feature>
<feature type="domain" description="C2H2-type" evidence="10">
    <location>
        <begin position="525"/>
        <end position="552"/>
    </location>
</feature>
<feature type="domain" description="C2H2-type" evidence="10">
    <location>
        <begin position="413"/>
        <end position="440"/>
    </location>
</feature>
<reference evidence="14" key="2">
    <citation type="submission" date="2025-08" db="UniProtKB">
        <authorList>
            <consortium name="RefSeq"/>
        </authorList>
    </citation>
    <scope>IDENTIFICATION</scope>
</reference>
<dbReference type="PANTHER" id="PTHR14003:SF23">
    <property type="entry name" value="ZINC FINGER PROTEIN 143"/>
    <property type="match status" value="1"/>
</dbReference>
<gene>
    <name evidence="14" type="primary">LOC110091355</name>
</gene>
<feature type="domain" description="KRAB" evidence="12">
    <location>
        <begin position="275"/>
        <end position="349"/>
    </location>
</feature>
<evidence type="ECO:0000256" key="4">
    <source>
        <dbReference type="ARBA" id="ARBA00022833"/>
    </source>
</evidence>
<dbReference type="CDD" id="cd07765">
    <property type="entry name" value="KRAB_A-box"/>
    <property type="match status" value="2"/>
</dbReference>
<protein>
    <submittedName>
        <fullName evidence="14">Zinc finger protein with KRAB and SCAN domains 1-like isoform X2</fullName>
    </submittedName>
</protein>
<keyword evidence="1" id="KW-0479">Metal-binding</keyword>
<reference evidence="13" key="1">
    <citation type="submission" date="2025-05" db="UniProtKB">
        <authorList>
            <consortium name="RefSeq"/>
        </authorList>
    </citation>
    <scope>NUCLEOTIDE SEQUENCE [LARGE SCALE GENOMIC DNA]</scope>
</reference>
<organism evidence="13 14">
    <name type="scientific">Pogona vitticeps</name>
    <name type="common">central bearded dragon</name>
    <dbReference type="NCBI Taxonomy" id="103695"/>
    <lineage>
        <taxon>Eukaryota</taxon>
        <taxon>Metazoa</taxon>
        <taxon>Chordata</taxon>
        <taxon>Craniata</taxon>
        <taxon>Vertebrata</taxon>
        <taxon>Euteleostomi</taxon>
        <taxon>Lepidosauria</taxon>
        <taxon>Squamata</taxon>
        <taxon>Bifurcata</taxon>
        <taxon>Unidentata</taxon>
        <taxon>Episquamata</taxon>
        <taxon>Toxicofera</taxon>
        <taxon>Iguania</taxon>
        <taxon>Acrodonta</taxon>
        <taxon>Agamidae</taxon>
        <taxon>Amphibolurinae</taxon>
        <taxon>Pogona</taxon>
    </lineage>
</organism>
<dbReference type="PROSITE" id="PS00028">
    <property type="entry name" value="ZINC_FINGER_C2H2_1"/>
    <property type="match status" value="7"/>
</dbReference>
<evidence type="ECO:0000313" key="13">
    <source>
        <dbReference type="Proteomes" id="UP001652642"/>
    </source>
</evidence>
<keyword evidence="6" id="KW-0804">Transcription</keyword>
<dbReference type="InterPro" id="IPR036051">
    <property type="entry name" value="KRAB_dom_sf"/>
</dbReference>
<feature type="domain" description="C2H2-type" evidence="10">
    <location>
        <begin position="469"/>
        <end position="496"/>
    </location>
</feature>
<keyword evidence="5" id="KW-0805">Transcription regulation</keyword>
<feature type="compositionally biased region" description="Basic residues" evidence="9">
    <location>
        <begin position="349"/>
        <end position="361"/>
    </location>
</feature>
<evidence type="ECO:0000256" key="6">
    <source>
        <dbReference type="ARBA" id="ARBA00023163"/>
    </source>
</evidence>
<dbReference type="PROSITE" id="PS50805">
    <property type="entry name" value="KRAB"/>
    <property type="match status" value="2"/>
</dbReference>
<dbReference type="SMART" id="SM00349">
    <property type="entry name" value="KRAB"/>
    <property type="match status" value="2"/>
</dbReference>
<dbReference type="InterPro" id="IPR038269">
    <property type="entry name" value="SCAN_sf"/>
</dbReference>
<feature type="domain" description="C2H2-type" evidence="10">
    <location>
        <begin position="554"/>
        <end position="581"/>
    </location>
</feature>
<sequence length="632" mass="71668">MEDVDSAGTGAAKDPDPVKIDSSGEFWETKMQKRLSENAPTSAVLGQRFSEFRYKEVEGPRRICSQLHRLCRQWLKPEQHTKTQILDLVILEQFLTILPPEMESWVRECGPETSSQAVALAEGFLLSQAEQKKQEEQQDLFSEVAAYIPKARRTSQGAREPLLPKWIKQEEQEGVNSPGDGPMTWPECRSSCGGLGSTAEQLGEVTFEEVAVYFINEDWSLQDLNPRALHGDVMEEKFGIVAPLGDEMISGVRSWSPALRDRTEGSSMDLNEGVVTFEDVAVYFNEEELALLGPDERSLHRAIMEENFWNVASVVNEVPRTTRTRESARGSRGAPSPHGGSKEGEGPRRKAKGRQRGRKKPLACQGSDFQVIRIKDKMEKGKERHKCPVCEKSFSSKSTLNLHWKIHTGEKLFQCLECGKSFSCNSSLKTHQRMHTGEKPFKCGLCGKTFTQRINLSCHVRIHTGERPYPCFDCGKRFKKKGDLSRHQRIHTGEKPYTCLECGMNFCYKESLKTHQRVHTGEQPFKCLECGKNYSSNTNLAKHQLVHTGAEEPYKCLQCGKSFWTNADLVRHQRIHVARNHTWGVALQAEHRPRFASGHPHRGETRQMLGVWKDLQSGQSLTFHQRVRTGEF</sequence>
<dbReference type="SMART" id="SM00355">
    <property type="entry name" value="ZnF_C2H2"/>
    <property type="match status" value="7"/>
</dbReference>
<dbReference type="CDD" id="cd07936">
    <property type="entry name" value="SCAN"/>
    <property type="match status" value="1"/>
</dbReference>
<dbReference type="Pfam" id="PF02023">
    <property type="entry name" value="SCAN"/>
    <property type="match status" value="1"/>
</dbReference>
<evidence type="ECO:0000256" key="7">
    <source>
        <dbReference type="ARBA" id="ARBA00023242"/>
    </source>
</evidence>
<evidence type="ECO:0000256" key="9">
    <source>
        <dbReference type="SAM" id="MobiDB-lite"/>
    </source>
</evidence>
<evidence type="ECO:0000259" key="11">
    <source>
        <dbReference type="PROSITE" id="PS50804"/>
    </source>
</evidence>
<dbReference type="Gene3D" id="3.30.160.60">
    <property type="entry name" value="Classic Zinc Finger"/>
    <property type="match status" value="7"/>
</dbReference>
<feature type="domain" description="SCAN box" evidence="11">
    <location>
        <begin position="47"/>
        <end position="124"/>
    </location>
</feature>
<feature type="domain" description="C2H2-type" evidence="10">
    <location>
        <begin position="385"/>
        <end position="412"/>
    </location>
</feature>
<feature type="region of interest" description="Disordered" evidence="9">
    <location>
        <begin position="320"/>
        <end position="362"/>
    </location>
</feature>
<dbReference type="GeneID" id="110091355"/>
<dbReference type="PANTHER" id="PTHR14003">
    <property type="entry name" value="TRANSCRIPTIONAL REPRESSOR PROTEIN YY"/>
    <property type="match status" value="1"/>
</dbReference>
<feature type="domain" description="KRAB" evidence="12">
    <location>
        <begin position="205"/>
        <end position="278"/>
    </location>
</feature>
<keyword evidence="4" id="KW-0862">Zinc</keyword>
<dbReference type="Gene3D" id="1.10.4020.10">
    <property type="entry name" value="DNA breaking-rejoining enzymes"/>
    <property type="match status" value="1"/>
</dbReference>
<dbReference type="SUPFAM" id="SSF47353">
    <property type="entry name" value="Retrovirus capsid dimerization domain-like"/>
    <property type="match status" value="1"/>
</dbReference>
<proteinExistence type="predicted"/>
<dbReference type="RefSeq" id="XP_072844111.1">
    <property type="nucleotide sequence ID" value="XM_072988010.1"/>
</dbReference>
<accession>A0ABM5FFD5</accession>
<name>A0ABM5FFD5_9SAUR</name>
<dbReference type="InterPro" id="IPR001909">
    <property type="entry name" value="KRAB"/>
</dbReference>
<dbReference type="InterPro" id="IPR013087">
    <property type="entry name" value="Znf_C2H2_type"/>
</dbReference>
<feature type="region of interest" description="Disordered" evidence="9">
    <location>
        <begin position="1"/>
        <end position="22"/>
    </location>
</feature>
<dbReference type="Pfam" id="PF01352">
    <property type="entry name" value="KRAB"/>
    <property type="match status" value="2"/>
</dbReference>
<dbReference type="InterPro" id="IPR003309">
    <property type="entry name" value="SCAN_dom"/>
</dbReference>
<keyword evidence="13" id="KW-1185">Reference proteome</keyword>
<evidence type="ECO:0000256" key="8">
    <source>
        <dbReference type="PROSITE-ProRule" id="PRU00042"/>
    </source>
</evidence>
<dbReference type="PROSITE" id="PS50804">
    <property type="entry name" value="SCAN_BOX"/>
    <property type="match status" value="1"/>
</dbReference>
<dbReference type="SUPFAM" id="SSF57667">
    <property type="entry name" value="beta-beta-alpha zinc fingers"/>
    <property type="match status" value="4"/>
</dbReference>
<dbReference type="InterPro" id="IPR036236">
    <property type="entry name" value="Znf_C2H2_sf"/>
</dbReference>
<dbReference type="Proteomes" id="UP001652642">
    <property type="component" value="Chromosome 2"/>
</dbReference>
<evidence type="ECO:0000256" key="5">
    <source>
        <dbReference type="ARBA" id="ARBA00023015"/>
    </source>
</evidence>
<keyword evidence="3 8" id="KW-0863">Zinc-finger</keyword>
<evidence type="ECO:0000313" key="14">
    <source>
        <dbReference type="RefSeq" id="XP_072844111.1"/>
    </source>
</evidence>
<evidence type="ECO:0000259" key="10">
    <source>
        <dbReference type="PROSITE" id="PS50157"/>
    </source>
</evidence>
<evidence type="ECO:0000256" key="2">
    <source>
        <dbReference type="ARBA" id="ARBA00022737"/>
    </source>
</evidence>
<dbReference type="SUPFAM" id="SSF109640">
    <property type="entry name" value="KRAB domain (Kruppel-associated box)"/>
    <property type="match status" value="2"/>
</dbReference>
<evidence type="ECO:0000259" key="12">
    <source>
        <dbReference type="PROSITE" id="PS50805"/>
    </source>
</evidence>
<keyword evidence="7" id="KW-0539">Nucleus</keyword>
<feature type="domain" description="C2H2-type" evidence="10">
    <location>
        <begin position="441"/>
        <end position="468"/>
    </location>
</feature>
<evidence type="ECO:0000256" key="1">
    <source>
        <dbReference type="ARBA" id="ARBA00022723"/>
    </source>
</evidence>
<dbReference type="Pfam" id="PF00096">
    <property type="entry name" value="zf-C2H2"/>
    <property type="match status" value="7"/>
</dbReference>
<keyword evidence="2" id="KW-0677">Repeat</keyword>
<evidence type="ECO:0000256" key="3">
    <source>
        <dbReference type="ARBA" id="ARBA00022771"/>
    </source>
</evidence>
<dbReference type="Gene3D" id="6.10.140.140">
    <property type="match status" value="2"/>
</dbReference>